<gene>
    <name evidence="1" type="ORF">PYCCODRAFT_1309219</name>
</gene>
<dbReference type="EMBL" id="KZ084183">
    <property type="protein sequence ID" value="OSC96428.1"/>
    <property type="molecule type" value="Genomic_DNA"/>
</dbReference>
<organism evidence="1 2">
    <name type="scientific">Trametes coccinea (strain BRFM310)</name>
    <name type="common">Pycnoporus coccineus</name>
    <dbReference type="NCBI Taxonomy" id="1353009"/>
    <lineage>
        <taxon>Eukaryota</taxon>
        <taxon>Fungi</taxon>
        <taxon>Dikarya</taxon>
        <taxon>Basidiomycota</taxon>
        <taxon>Agaricomycotina</taxon>
        <taxon>Agaricomycetes</taxon>
        <taxon>Polyporales</taxon>
        <taxon>Polyporaceae</taxon>
        <taxon>Trametes</taxon>
    </lineage>
</organism>
<proteinExistence type="predicted"/>
<accession>A0A1Y2I5M8</accession>
<sequence>MLADSLMLPDSNEACIRLATTRDSVRTQATSPTIRHVLRAVCDSFRCSCRNSWKLHNAFDVALGTIACRRIMFSHMVQFLWYTDITVPAPQHLFCNRHQQTGA</sequence>
<dbReference type="Proteomes" id="UP000193067">
    <property type="component" value="Unassembled WGS sequence"/>
</dbReference>
<name>A0A1Y2I5M8_TRAC3</name>
<keyword evidence="2" id="KW-1185">Reference proteome</keyword>
<evidence type="ECO:0000313" key="2">
    <source>
        <dbReference type="Proteomes" id="UP000193067"/>
    </source>
</evidence>
<evidence type="ECO:0000313" key="1">
    <source>
        <dbReference type="EMBL" id="OSC96428.1"/>
    </source>
</evidence>
<reference evidence="1 2" key="1">
    <citation type="journal article" date="2015" name="Biotechnol. Biofuels">
        <title>Enhanced degradation of softwood versus hardwood by the white-rot fungus Pycnoporus coccineus.</title>
        <authorList>
            <person name="Couturier M."/>
            <person name="Navarro D."/>
            <person name="Chevret D."/>
            <person name="Henrissat B."/>
            <person name="Piumi F."/>
            <person name="Ruiz-Duenas F.J."/>
            <person name="Martinez A.T."/>
            <person name="Grigoriev I.V."/>
            <person name="Riley R."/>
            <person name="Lipzen A."/>
            <person name="Berrin J.G."/>
            <person name="Master E.R."/>
            <person name="Rosso M.N."/>
        </authorList>
    </citation>
    <scope>NUCLEOTIDE SEQUENCE [LARGE SCALE GENOMIC DNA]</scope>
    <source>
        <strain evidence="1 2">BRFM310</strain>
    </source>
</reference>
<dbReference type="AlphaFoldDB" id="A0A1Y2I5M8"/>
<protein>
    <submittedName>
        <fullName evidence="1">Uncharacterized protein</fullName>
    </submittedName>
</protein>